<dbReference type="HOGENOM" id="CLU_111516_0_1_9"/>
<dbReference type="Gene3D" id="3.20.20.70">
    <property type="entry name" value="Aldolase class I"/>
    <property type="match status" value="1"/>
</dbReference>
<evidence type="ECO:0000313" key="2">
    <source>
        <dbReference type="EMBL" id="KFN10283.1"/>
    </source>
</evidence>
<dbReference type="PATRIC" id="fig|44252.3.peg.1214"/>
<dbReference type="PIRSF" id="PIRSF016897">
    <property type="entry name" value="GlpP"/>
    <property type="match status" value="1"/>
</dbReference>
<comment type="function">
    <text evidence="1">Regulates expression of the glpD operon. In the presence of glycerol 3-phosphate (G3P) causes antitermination of transcription of glpD at the inverted repeat of the leader region to enhance its transcription. Binds and stabilizes glpD leader mRNA.</text>
</comment>
<dbReference type="Pfam" id="PF04309">
    <property type="entry name" value="G3P_antiterm"/>
    <property type="match status" value="1"/>
</dbReference>
<proteinExistence type="predicted"/>
<gene>
    <name evidence="2" type="ORF">DJ90_754</name>
</gene>
<dbReference type="InterPro" id="IPR006699">
    <property type="entry name" value="GlpP"/>
</dbReference>
<dbReference type="Proteomes" id="UP000029278">
    <property type="component" value="Unassembled WGS sequence"/>
</dbReference>
<keyword evidence="1" id="KW-0804">Transcription</keyword>
<evidence type="ECO:0000256" key="1">
    <source>
        <dbReference type="PIRNR" id="PIRNR016897"/>
    </source>
</evidence>
<keyword evidence="1" id="KW-0319">Glycerol metabolism</keyword>
<dbReference type="GO" id="GO:0006071">
    <property type="term" value="P:glycerol metabolic process"/>
    <property type="evidence" value="ECO:0007669"/>
    <property type="project" value="UniProtKB-UniRule"/>
</dbReference>
<dbReference type="PANTHER" id="PTHR35787:SF1">
    <property type="entry name" value="GLYCEROL UPTAKE OPERON ANTITERMINATOR REGULATORY PROTEIN"/>
    <property type="match status" value="1"/>
</dbReference>
<keyword evidence="1" id="KW-0694">RNA-binding</keyword>
<protein>
    <recommendedName>
        <fullName evidence="1">Glycerol uptake operon antiterminator regulatory protein</fullName>
    </recommendedName>
</protein>
<evidence type="ECO:0000313" key="3">
    <source>
        <dbReference type="Proteomes" id="UP000029278"/>
    </source>
</evidence>
<keyword evidence="3" id="KW-1185">Reference proteome</keyword>
<dbReference type="STRING" id="44252.DJ90_754"/>
<dbReference type="AlphaFoldDB" id="A0A090ZIN2"/>
<dbReference type="PANTHER" id="PTHR35787">
    <property type="entry name" value="GLYCEROL UPTAKE OPERON ANTITERMINATOR REGULATORY PROTEIN"/>
    <property type="match status" value="1"/>
</dbReference>
<organism evidence="2 3">
    <name type="scientific">Paenibacillus macerans</name>
    <name type="common">Bacillus macerans</name>
    <dbReference type="NCBI Taxonomy" id="44252"/>
    <lineage>
        <taxon>Bacteria</taxon>
        <taxon>Bacillati</taxon>
        <taxon>Bacillota</taxon>
        <taxon>Bacilli</taxon>
        <taxon>Bacillales</taxon>
        <taxon>Paenibacillaceae</taxon>
        <taxon>Paenibacillus</taxon>
    </lineage>
</organism>
<name>A0A090ZIN2_PAEMA</name>
<dbReference type="GO" id="GO:0006355">
    <property type="term" value="P:regulation of DNA-templated transcription"/>
    <property type="evidence" value="ECO:0007669"/>
    <property type="project" value="InterPro"/>
</dbReference>
<dbReference type="EMBL" id="JMQA01000018">
    <property type="protein sequence ID" value="KFN10283.1"/>
    <property type="molecule type" value="Genomic_DNA"/>
</dbReference>
<dbReference type="SUPFAM" id="SSF110391">
    <property type="entry name" value="GlpP-like"/>
    <property type="match status" value="1"/>
</dbReference>
<dbReference type="GO" id="GO:0003723">
    <property type="term" value="F:RNA binding"/>
    <property type="evidence" value="ECO:0007669"/>
    <property type="project" value="UniProtKB-KW"/>
</dbReference>
<accession>A0A090ZIN2</accession>
<keyword evidence="1" id="KW-0805">Transcription regulation</keyword>
<dbReference type="GeneID" id="77011512"/>
<sequence>MSLLHKIGNNPIIAAVRKPEDIELALDSRVENIFFMGGTIKEVIRGVRLTKERDKGAFIHLDLIKGLSSTDKESVDFISDYVGADGIITPKSHLIKEAKRAGLYAILHLFVLDSQVLKNGLSLAQSIQPDGIDLMPGVIAKIIHTFSETLTDTPIIASGLIHTKKEANESLYAGATSLATSDTELWNLTFQDLHYTV</sequence>
<dbReference type="OrthoDB" id="9799580at2"/>
<comment type="caution">
    <text evidence="2">The sequence shown here is derived from an EMBL/GenBank/DDBJ whole genome shotgun (WGS) entry which is preliminary data.</text>
</comment>
<dbReference type="InterPro" id="IPR013785">
    <property type="entry name" value="Aldolase_TIM"/>
</dbReference>
<reference evidence="2 3" key="1">
    <citation type="submission" date="2014-04" db="EMBL/GenBank/DDBJ databases">
        <authorList>
            <person name="Bishop-Lilly K.A."/>
            <person name="Broomall S.M."/>
            <person name="Chain P.S."/>
            <person name="Chertkov O."/>
            <person name="Coyne S.R."/>
            <person name="Daligault H.E."/>
            <person name="Davenport K.W."/>
            <person name="Erkkila T."/>
            <person name="Frey K.G."/>
            <person name="Gibbons H.S."/>
            <person name="Gu W."/>
            <person name="Jaissle J."/>
            <person name="Johnson S.L."/>
            <person name="Koroleva G.I."/>
            <person name="Ladner J.T."/>
            <person name="Lo C.-C."/>
            <person name="Minogue T.D."/>
            <person name="Munk C."/>
            <person name="Palacios G.F."/>
            <person name="Redden C.L."/>
            <person name="Rosenzweig C.N."/>
            <person name="Scholz M.B."/>
            <person name="Teshima H."/>
            <person name="Xu Y."/>
        </authorList>
    </citation>
    <scope>NUCLEOTIDE SEQUENCE [LARGE SCALE GENOMIC DNA]</scope>
    <source>
        <strain evidence="2 3">8244</strain>
    </source>
</reference>
<dbReference type="RefSeq" id="WP_036619763.1">
    <property type="nucleotide sequence ID" value="NZ_BOSD01000017.1"/>
</dbReference>